<dbReference type="PANTHER" id="PTHR12302:SF26">
    <property type="entry name" value="BLR1266 PROTEIN"/>
    <property type="match status" value="1"/>
</dbReference>
<dbReference type="RefSeq" id="WP_224312776.1">
    <property type="nucleotide sequence ID" value="NZ_JAIRBM010000005.1"/>
</dbReference>
<dbReference type="Gene3D" id="2.40.50.90">
    <property type="match status" value="1"/>
</dbReference>
<dbReference type="PROSITE" id="PS50830">
    <property type="entry name" value="TNASE_3"/>
    <property type="match status" value="1"/>
</dbReference>
<comment type="caution">
    <text evidence="3">The sequence shown here is derived from an EMBL/GenBank/DDBJ whole genome shotgun (WGS) entry which is preliminary data.</text>
</comment>
<dbReference type="SUPFAM" id="SSF50199">
    <property type="entry name" value="Staphylococcal nuclease"/>
    <property type="match status" value="1"/>
</dbReference>
<dbReference type="Proteomes" id="UP000704176">
    <property type="component" value="Unassembled WGS sequence"/>
</dbReference>
<accession>A0ABS7VLQ0</accession>
<protein>
    <submittedName>
        <fullName evidence="3">Thermonuclease family protein</fullName>
    </submittedName>
</protein>
<evidence type="ECO:0000256" key="1">
    <source>
        <dbReference type="SAM" id="Phobius"/>
    </source>
</evidence>
<gene>
    <name evidence="3" type="ORF">K9B37_09170</name>
</gene>
<dbReference type="InterPro" id="IPR035437">
    <property type="entry name" value="SNase_OB-fold_sf"/>
</dbReference>
<dbReference type="PANTHER" id="PTHR12302">
    <property type="entry name" value="EBNA2 BINDING PROTEIN P100"/>
    <property type="match status" value="1"/>
</dbReference>
<keyword evidence="1" id="KW-0472">Membrane</keyword>
<dbReference type="SMART" id="SM00318">
    <property type="entry name" value="SNc"/>
    <property type="match status" value="1"/>
</dbReference>
<dbReference type="EMBL" id="JAIRBM010000005">
    <property type="protein sequence ID" value="MBZ6076458.1"/>
    <property type="molecule type" value="Genomic_DNA"/>
</dbReference>
<sequence>MTSRIFRQGRLAPKPSWLGSLASLCLAFLLAGIAHLFLERSERVISGHAFAIDGDTIRIGNSKIRLKGIDAPELTQSCIREGRPVLCGEKARDTLLSMILNQNVECRVSGRDRYQRALARCYVNGEDIGARMVEKGCAVAYGDYRLLEAKARLQSLGLWGTEFQRPQQWRRNNNVY</sequence>
<reference evidence="3 4" key="1">
    <citation type="submission" date="2021-09" db="EMBL/GenBank/DDBJ databases">
        <title>The complete genome sequence of a new microorganism.</title>
        <authorList>
            <person name="Zi Z."/>
        </authorList>
    </citation>
    <scope>NUCLEOTIDE SEQUENCE [LARGE SCALE GENOMIC DNA]</scope>
    <source>
        <strain evidence="3 4">WGZ8</strain>
    </source>
</reference>
<evidence type="ECO:0000313" key="4">
    <source>
        <dbReference type="Proteomes" id="UP000704176"/>
    </source>
</evidence>
<dbReference type="Pfam" id="PF00565">
    <property type="entry name" value="SNase"/>
    <property type="match status" value="1"/>
</dbReference>
<proteinExistence type="predicted"/>
<keyword evidence="4" id="KW-1185">Reference proteome</keyword>
<feature type="transmembrane region" description="Helical" evidence="1">
    <location>
        <begin position="17"/>
        <end position="38"/>
    </location>
</feature>
<dbReference type="InterPro" id="IPR016071">
    <property type="entry name" value="Staphylococal_nuclease_OB-fold"/>
</dbReference>
<keyword evidence="1" id="KW-1133">Transmembrane helix</keyword>
<feature type="domain" description="TNase-like" evidence="2">
    <location>
        <begin position="52"/>
        <end position="161"/>
    </location>
</feature>
<keyword evidence="1" id="KW-0812">Transmembrane</keyword>
<evidence type="ECO:0000259" key="2">
    <source>
        <dbReference type="PROSITE" id="PS50830"/>
    </source>
</evidence>
<organism evidence="3 4">
    <name type="scientific">Microvirga puerhi</name>
    <dbReference type="NCBI Taxonomy" id="2876078"/>
    <lineage>
        <taxon>Bacteria</taxon>
        <taxon>Pseudomonadati</taxon>
        <taxon>Pseudomonadota</taxon>
        <taxon>Alphaproteobacteria</taxon>
        <taxon>Hyphomicrobiales</taxon>
        <taxon>Methylobacteriaceae</taxon>
        <taxon>Microvirga</taxon>
    </lineage>
</organism>
<name>A0ABS7VLQ0_9HYPH</name>
<evidence type="ECO:0000313" key="3">
    <source>
        <dbReference type="EMBL" id="MBZ6076458.1"/>
    </source>
</evidence>